<keyword evidence="2" id="KW-0238">DNA-binding</keyword>
<dbReference type="InterPro" id="IPR011010">
    <property type="entry name" value="DNA_brk_join_enz"/>
</dbReference>
<comment type="caution">
    <text evidence="5">The sequence shown here is derived from an EMBL/GenBank/DDBJ whole genome shotgun (WGS) entry which is preliminary data.</text>
</comment>
<evidence type="ECO:0000259" key="4">
    <source>
        <dbReference type="PROSITE" id="PS51898"/>
    </source>
</evidence>
<dbReference type="GO" id="GO:0003677">
    <property type="term" value="F:DNA binding"/>
    <property type="evidence" value="ECO:0007669"/>
    <property type="project" value="UniProtKB-KW"/>
</dbReference>
<name>A0A2Z6TU27_9LACO</name>
<dbReference type="PANTHER" id="PTHR30349:SF64">
    <property type="entry name" value="PROPHAGE INTEGRASE INTD-RELATED"/>
    <property type="match status" value="1"/>
</dbReference>
<evidence type="ECO:0000313" key="5">
    <source>
        <dbReference type="EMBL" id="GBG05219.1"/>
    </source>
</evidence>
<sequence>MSRKKYSTKLFYKYYLEWIHLYKDQAIRPVTLKKYYLIQRQLKELAPRLHLNELTRQNYQKILNQYAQTHQKTTTLDFHHHLRASLLDAYDDGLISIDPSRRAIIKGMRPDQNITKFLNFQQVQSLLKVLYLANEINWDWFIYLIIKTGLRFAEALALTPADFNFEKNLIRINKSWNYKEKIGYFQPTKNPTSNRTIIIDEQLMNQFSKLISTKPIDQPIFFKKDCRVFNNSLNRHLANYCQKANIPKITIHGLRHTHASLLLYAGVSVASVAKRLGHANTTTTQTIYLHIIQELEEVDNAKILNHLRQLHS</sequence>
<dbReference type="RefSeq" id="WP_117118544.1">
    <property type="nucleotide sequence ID" value="NZ_BFBY01000008.1"/>
</dbReference>
<keyword evidence="6" id="KW-1185">Reference proteome</keyword>
<dbReference type="PROSITE" id="PS51898">
    <property type="entry name" value="TYR_RECOMBINASE"/>
    <property type="match status" value="1"/>
</dbReference>
<evidence type="ECO:0000256" key="2">
    <source>
        <dbReference type="ARBA" id="ARBA00023125"/>
    </source>
</evidence>
<reference evidence="6" key="1">
    <citation type="submission" date="2018-03" db="EMBL/GenBank/DDBJ databases">
        <title>New taxa in the Lactobacillus gasseri group.</title>
        <authorList>
            <person name="Tanizawa Y."/>
            <person name="Tohno M."/>
            <person name="Endo A."/>
            <person name="Arita M."/>
        </authorList>
    </citation>
    <scope>NUCLEOTIDE SEQUENCE [LARGE SCALE GENOMIC DNA]</scope>
    <source>
        <strain evidence="6">DSM 24759</strain>
    </source>
</reference>
<dbReference type="EMBL" id="BFBY01000008">
    <property type="protein sequence ID" value="GBG05219.1"/>
    <property type="molecule type" value="Genomic_DNA"/>
</dbReference>
<evidence type="ECO:0000256" key="3">
    <source>
        <dbReference type="ARBA" id="ARBA00023172"/>
    </source>
</evidence>
<dbReference type="InterPro" id="IPR013762">
    <property type="entry name" value="Integrase-like_cat_sf"/>
</dbReference>
<protein>
    <submittedName>
        <fullName evidence="5">Integrase</fullName>
    </submittedName>
</protein>
<organism evidence="5 6">
    <name type="scientific">Lactobacillus rodentium</name>
    <dbReference type="NCBI Taxonomy" id="947835"/>
    <lineage>
        <taxon>Bacteria</taxon>
        <taxon>Bacillati</taxon>
        <taxon>Bacillota</taxon>
        <taxon>Bacilli</taxon>
        <taxon>Lactobacillales</taxon>
        <taxon>Lactobacillaceae</taxon>
        <taxon>Lactobacillus</taxon>
    </lineage>
</organism>
<dbReference type="InterPro" id="IPR050090">
    <property type="entry name" value="Tyrosine_recombinase_XerCD"/>
</dbReference>
<dbReference type="Gene3D" id="1.10.443.10">
    <property type="entry name" value="Intergrase catalytic core"/>
    <property type="match status" value="1"/>
</dbReference>
<dbReference type="AlphaFoldDB" id="A0A2Z6TU27"/>
<evidence type="ECO:0000313" key="6">
    <source>
        <dbReference type="Proteomes" id="UP000257317"/>
    </source>
</evidence>
<dbReference type="InterPro" id="IPR002104">
    <property type="entry name" value="Integrase_catalytic"/>
</dbReference>
<dbReference type="OrthoDB" id="9803188at2"/>
<dbReference type="GO" id="GO:0015074">
    <property type="term" value="P:DNA integration"/>
    <property type="evidence" value="ECO:0007669"/>
    <property type="project" value="InterPro"/>
</dbReference>
<dbReference type="GO" id="GO:0006310">
    <property type="term" value="P:DNA recombination"/>
    <property type="evidence" value="ECO:0007669"/>
    <property type="project" value="UniProtKB-KW"/>
</dbReference>
<dbReference type="Proteomes" id="UP000257317">
    <property type="component" value="Unassembled WGS sequence"/>
</dbReference>
<dbReference type="Gene3D" id="1.10.150.130">
    <property type="match status" value="1"/>
</dbReference>
<gene>
    <name evidence="5" type="ORF">LrDSM24759_11330</name>
</gene>
<dbReference type="PANTHER" id="PTHR30349">
    <property type="entry name" value="PHAGE INTEGRASE-RELATED"/>
    <property type="match status" value="1"/>
</dbReference>
<accession>A0A2Z6TU27</accession>
<proteinExistence type="inferred from homology"/>
<keyword evidence="3" id="KW-0233">DNA recombination</keyword>
<dbReference type="Pfam" id="PF00589">
    <property type="entry name" value="Phage_integrase"/>
    <property type="match status" value="1"/>
</dbReference>
<comment type="similarity">
    <text evidence="1">Belongs to the 'phage' integrase family.</text>
</comment>
<dbReference type="CDD" id="cd01189">
    <property type="entry name" value="INT_ICEBs1_C_like"/>
    <property type="match status" value="1"/>
</dbReference>
<dbReference type="SUPFAM" id="SSF56349">
    <property type="entry name" value="DNA breaking-rejoining enzymes"/>
    <property type="match status" value="1"/>
</dbReference>
<dbReference type="InterPro" id="IPR010998">
    <property type="entry name" value="Integrase_recombinase_N"/>
</dbReference>
<feature type="domain" description="Tyr recombinase" evidence="4">
    <location>
        <begin position="113"/>
        <end position="303"/>
    </location>
</feature>
<evidence type="ECO:0000256" key="1">
    <source>
        <dbReference type="ARBA" id="ARBA00008857"/>
    </source>
</evidence>